<dbReference type="PANTHER" id="PTHR24215:SF35">
    <property type="entry name" value="MUSCLE LIM PROTEIN MLP84B"/>
    <property type="match status" value="1"/>
</dbReference>
<dbReference type="GO" id="GO:0005634">
    <property type="term" value="C:nucleus"/>
    <property type="evidence" value="ECO:0007669"/>
    <property type="project" value="UniProtKB-SubCell"/>
</dbReference>
<feature type="domain" description="LIM zinc-binding" evidence="8">
    <location>
        <begin position="445"/>
        <end position="505"/>
    </location>
</feature>
<reference evidence="9" key="1">
    <citation type="journal article" date="2016" name="Proc. Natl. Acad. Sci. U.S.A.">
        <title>Lipid metabolic changes in an early divergent fungus govern the establishment of a mutualistic symbiosis with endobacteria.</title>
        <authorList>
            <person name="Lastovetsky O.A."/>
            <person name="Gaspar M.L."/>
            <person name="Mondo S.J."/>
            <person name="LaButti K.M."/>
            <person name="Sandor L."/>
            <person name="Grigoriev I.V."/>
            <person name="Henry S.A."/>
            <person name="Pawlowska T.E."/>
        </authorList>
    </citation>
    <scope>NUCLEOTIDE SEQUENCE [LARGE SCALE GENOMIC DNA]</scope>
    <source>
        <strain evidence="9">ATCC 52814</strain>
    </source>
</reference>
<name>A0A1X0RJ46_RHIZD</name>
<dbReference type="PROSITE" id="PS00478">
    <property type="entry name" value="LIM_DOMAIN_1"/>
    <property type="match status" value="3"/>
</dbReference>
<keyword evidence="4 6" id="KW-0862">Zinc</keyword>
<feature type="domain" description="LIM zinc-binding" evidence="8">
    <location>
        <begin position="134"/>
        <end position="196"/>
    </location>
</feature>
<accession>A0A1X0RJ46</accession>
<evidence type="ECO:0000256" key="3">
    <source>
        <dbReference type="ARBA" id="ARBA00022737"/>
    </source>
</evidence>
<dbReference type="GO" id="GO:0046872">
    <property type="term" value="F:metal ion binding"/>
    <property type="evidence" value="ECO:0007669"/>
    <property type="project" value="UniProtKB-KW"/>
</dbReference>
<dbReference type="AlphaFoldDB" id="A0A1X0RJ46"/>
<feature type="region of interest" description="Disordered" evidence="7">
    <location>
        <begin position="60"/>
        <end position="94"/>
    </location>
</feature>
<evidence type="ECO:0000259" key="8">
    <source>
        <dbReference type="PROSITE" id="PS50023"/>
    </source>
</evidence>
<evidence type="ECO:0000256" key="1">
    <source>
        <dbReference type="ARBA" id="ARBA00004123"/>
    </source>
</evidence>
<dbReference type="SUPFAM" id="SSF48695">
    <property type="entry name" value="Multiheme cytochromes"/>
    <property type="match status" value="1"/>
</dbReference>
<keyword evidence="6" id="KW-0440">LIM domain</keyword>
<organism evidence="9">
    <name type="scientific">Rhizopus microsporus var. microsporus</name>
    <dbReference type="NCBI Taxonomy" id="86635"/>
    <lineage>
        <taxon>Eukaryota</taxon>
        <taxon>Fungi</taxon>
        <taxon>Fungi incertae sedis</taxon>
        <taxon>Mucoromycota</taxon>
        <taxon>Mucoromycotina</taxon>
        <taxon>Mucoromycetes</taxon>
        <taxon>Mucorales</taxon>
        <taxon>Mucorineae</taxon>
        <taxon>Rhizopodaceae</taxon>
        <taxon>Rhizopus</taxon>
    </lineage>
</organism>
<feature type="compositionally biased region" description="Low complexity" evidence="7">
    <location>
        <begin position="68"/>
        <end position="81"/>
    </location>
</feature>
<dbReference type="PROSITE" id="PS50023">
    <property type="entry name" value="LIM_DOMAIN_2"/>
    <property type="match status" value="3"/>
</dbReference>
<protein>
    <recommendedName>
        <fullName evidence="8">LIM zinc-binding domain-containing protein</fullName>
    </recommendedName>
</protein>
<feature type="region of interest" description="Disordered" evidence="7">
    <location>
        <begin position="249"/>
        <end position="313"/>
    </location>
</feature>
<evidence type="ECO:0000256" key="6">
    <source>
        <dbReference type="PROSITE-ProRule" id="PRU00125"/>
    </source>
</evidence>
<evidence type="ECO:0000313" key="9">
    <source>
        <dbReference type="EMBL" id="ORE11961.1"/>
    </source>
</evidence>
<evidence type="ECO:0000256" key="7">
    <source>
        <dbReference type="SAM" id="MobiDB-lite"/>
    </source>
</evidence>
<keyword evidence="3" id="KW-0677">Repeat</keyword>
<dbReference type="CDD" id="cd08368">
    <property type="entry name" value="LIM"/>
    <property type="match status" value="2"/>
</dbReference>
<dbReference type="GO" id="GO:0005737">
    <property type="term" value="C:cytoplasm"/>
    <property type="evidence" value="ECO:0007669"/>
    <property type="project" value="TreeGrafter"/>
</dbReference>
<dbReference type="OrthoDB" id="1112565at2759"/>
<feature type="domain" description="LIM zinc-binding" evidence="8">
    <location>
        <begin position="553"/>
        <end position="619"/>
    </location>
</feature>
<feature type="region of interest" description="Disordered" evidence="7">
    <location>
        <begin position="385"/>
        <end position="413"/>
    </location>
</feature>
<keyword evidence="2 6" id="KW-0479">Metal-binding</keyword>
<dbReference type="Proteomes" id="UP000242414">
    <property type="component" value="Unassembled WGS sequence"/>
</dbReference>
<dbReference type="EMBL" id="KV921854">
    <property type="protein sequence ID" value="ORE11961.1"/>
    <property type="molecule type" value="Genomic_DNA"/>
</dbReference>
<evidence type="ECO:0000256" key="4">
    <source>
        <dbReference type="ARBA" id="ARBA00022833"/>
    </source>
</evidence>
<dbReference type="SMART" id="SM00132">
    <property type="entry name" value="LIM"/>
    <property type="match status" value="4"/>
</dbReference>
<sequence length="623" mass="70132">MGFCTYCNQNVYSNTTCPKCYRSLSSDNSSRINSLFNTQRRLSTTDKWQDTYSKKAIFSNDPTPSFSTPRQRTTQQRMTMPKFTKEENQQENKDSSNLKSCAYCNKRQNSWSDFNNFTIYKSVYYCKSCLIEKLSCPKCKVQVKLTDSQVDFNNHTWHASCFQCHHCSSPLKQALSVQDAEGNPCCRSCYISKKQPSPESASTSTPLLSTSKSALASAYFSRRRRPLSALVNHAIEDDPATLGKIFEETSSQKGPDVTSVDPVPTQPTNTTVSNQPEAAATPKESLKPLNTQNNQVSSDAKTDGESKKTTHRRKKMVVKKPCKECGQHVSKKDYRGLKTITGEVLCYHSYCLLCAKCHQSFTDLEFCTDGKYFYHTKCPEATIARDSNNTSPLSEEEESYPKTPTMPSSDAHFDVLSSSPTNVSILPEREDQEVKKDQSTTTTEIICNACSNPVMDTYLELANSFYHKECLLCAGCQKTVPINRQLSKYQDKIYCDSCALKSNLAQKKKKETFTKDLKVMLNSDVIKKTNGITSPSDIFKSRKKSLPRLGGVRTCARCNESMPFLDTHPGPHATRWHKKCLRCAGCNKQMDSDAHMTVNETTGLCLVHCRECLDNAPKPRFVR</sequence>
<comment type="subcellular location">
    <subcellularLocation>
        <location evidence="1">Nucleus</location>
    </subcellularLocation>
</comment>
<feature type="compositionally biased region" description="Basic and acidic residues" evidence="7">
    <location>
        <begin position="83"/>
        <end position="94"/>
    </location>
</feature>
<dbReference type="Gene3D" id="2.10.110.10">
    <property type="entry name" value="Cysteine Rich Protein"/>
    <property type="match status" value="4"/>
</dbReference>
<feature type="compositionally biased region" description="Polar residues" evidence="7">
    <location>
        <begin position="288"/>
        <end position="299"/>
    </location>
</feature>
<dbReference type="VEuPathDB" id="FungiDB:BCV72DRAFT_266729"/>
<evidence type="ECO:0000256" key="2">
    <source>
        <dbReference type="ARBA" id="ARBA00022723"/>
    </source>
</evidence>
<dbReference type="GO" id="GO:0030036">
    <property type="term" value="P:actin cytoskeleton organization"/>
    <property type="evidence" value="ECO:0007669"/>
    <property type="project" value="TreeGrafter"/>
</dbReference>
<feature type="compositionally biased region" description="Polar residues" evidence="7">
    <location>
        <begin position="266"/>
        <end position="276"/>
    </location>
</feature>
<evidence type="ECO:0000256" key="5">
    <source>
        <dbReference type="ARBA" id="ARBA00023242"/>
    </source>
</evidence>
<dbReference type="InterPro" id="IPR036280">
    <property type="entry name" value="Multihaem_cyt_sf"/>
</dbReference>
<gene>
    <name evidence="9" type="ORF">BCV72DRAFT_266729</name>
</gene>
<keyword evidence="5" id="KW-0539">Nucleus</keyword>
<dbReference type="InterPro" id="IPR001781">
    <property type="entry name" value="Znf_LIM"/>
</dbReference>
<dbReference type="Pfam" id="PF00412">
    <property type="entry name" value="LIM"/>
    <property type="match status" value="2"/>
</dbReference>
<proteinExistence type="predicted"/>
<dbReference type="PANTHER" id="PTHR24215">
    <property type="entry name" value="RHO-GTPASE-ACTIVATING PROTEIN LRG1"/>
    <property type="match status" value="1"/>
</dbReference>